<dbReference type="KEGG" id="msea:METESE_13410"/>
<dbReference type="Gene3D" id="3.30.930.10">
    <property type="entry name" value="Bira Bifunctional Protein, Domain 2"/>
    <property type="match status" value="1"/>
</dbReference>
<accession>A0AA48HDQ8</accession>
<dbReference type="GO" id="GO:0004077">
    <property type="term" value="F:biotin--[biotin carboxyl-carrier protein] ligase activity"/>
    <property type="evidence" value="ECO:0007669"/>
    <property type="project" value="TreeGrafter"/>
</dbReference>
<name>A0AA48HDQ8_9BACT</name>
<gene>
    <name evidence="2" type="ORF">METESE_13410</name>
</gene>
<dbReference type="PANTHER" id="PTHR12835">
    <property type="entry name" value="BIOTIN PROTEIN LIGASE"/>
    <property type="match status" value="1"/>
</dbReference>
<evidence type="ECO:0000313" key="3">
    <source>
        <dbReference type="Proteomes" id="UP001228113"/>
    </source>
</evidence>
<dbReference type="GO" id="GO:0005737">
    <property type="term" value="C:cytoplasm"/>
    <property type="evidence" value="ECO:0007669"/>
    <property type="project" value="TreeGrafter"/>
</dbReference>
<dbReference type="InterPro" id="IPR045864">
    <property type="entry name" value="aa-tRNA-synth_II/BPL/LPL"/>
</dbReference>
<dbReference type="AlphaFoldDB" id="A0AA48HDQ8"/>
<reference evidence="2" key="1">
    <citation type="journal article" date="2023" name="Int. J. Syst. Evol. Microbiol.">
        <title>Mesoterricola silvestris gen. nov., sp. nov., Mesoterricola sediminis sp. nov., Geothrix oryzae sp. nov., Geothrix edaphica sp. nov., Geothrix rubra sp. nov., and Geothrix limicola sp. nov., six novel members of Acidobacteriota isolated from soils.</title>
        <authorList>
            <person name="Itoh H."/>
            <person name="Sugisawa Y."/>
            <person name="Mise K."/>
            <person name="Xu Z."/>
            <person name="Kuniyasu M."/>
            <person name="Ushijima N."/>
            <person name="Kawano K."/>
            <person name="Kobayashi E."/>
            <person name="Shiratori Y."/>
            <person name="Masuda Y."/>
            <person name="Senoo K."/>
        </authorList>
    </citation>
    <scope>NUCLEOTIDE SEQUENCE</scope>
    <source>
        <strain evidence="2">W786</strain>
    </source>
</reference>
<keyword evidence="3" id="KW-1185">Reference proteome</keyword>
<dbReference type="PANTHER" id="PTHR12835:SF5">
    <property type="entry name" value="BIOTIN--PROTEIN LIGASE"/>
    <property type="match status" value="1"/>
</dbReference>
<evidence type="ECO:0000259" key="1">
    <source>
        <dbReference type="PROSITE" id="PS51733"/>
    </source>
</evidence>
<dbReference type="EMBL" id="AP027081">
    <property type="protein sequence ID" value="BDU76383.1"/>
    <property type="molecule type" value="Genomic_DNA"/>
</dbReference>
<feature type="domain" description="BPL/LPL catalytic" evidence="1">
    <location>
        <begin position="1"/>
        <end position="173"/>
    </location>
</feature>
<protein>
    <recommendedName>
        <fullName evidence="1">BPL/LPL catalytic domain-containing protein</fullName>
    </recommendedName>
</protein>
<dbReference type="SUPFAM" id="SSF55681">
    <property type="entry name" value="Class II aaRS and biotin synthetases"/>
    <property type="match status" value="1"/>
</dbReference>
<proteinExistence type="predicted"/>
<organism evidence="2 3">
    <name type="scientific">Mesoterricola sediminis</name>
    <dbReference type="NCBI Taxonomy" id="2927980"/>
    <lineage>
        <taxon>Bacteria</taxon>
        <taxon>Pseudomonadati</taxon>
        <taxon>Acidobacteriota</taxon>
        <taxon>Holophagae</taxon>
        <taxon>Holophagales</taxon>
        <taxon>Holophagaceae</taxon>
        <taxon>Mesoterricola</taxon>
    </lineage>
</organism>
<dbReference type="Proteomes" id="UP001228113">
    <property type="component" value="Chromosome"/>
</dbReference>
<dbReference type="InterPro" id="IPR004143">
    <property type="entry name" value="BPL_LPL_catalytic"/>
</dbReference>
<dbReference type="PROSITE" id="PS51733">
    <property type="entry name" value="BPL_LPL_CATALYTIC"/>
    <property type="match status" value="1"/>
</dbReference>
<sequence>MTLTLLRLATVDSTQAFLERHPELGFCGVTAGEQTQGRGQGGNGWESAPGAGLWLSAALPVAPLAPGILLQRAMGAVIEALEPCGLPLGLKWPNDLVAWKEGSLVKLGGILGAVRGGRLLLGVGVNLHRAPAIPGRAIPPAALADLAPGPVPDPARLAREVLDLWEDLDVVRPPAFQWPEPEDALAWEGGAGRCEAWLEDGRLAVRTAEGRVCLTAGYVRGARPDGRVGRPA</sequence>
<evidence type="ECO:0000313" key="2">
    <source>
        <dbReference type="EMBL" id="BDU76383.1"/>
    </source>
</evidence>
<dbReference type="RefSeq" id="WP_243335064.1">
    <property type="nucleotide sequence ID" value="NZ_AP027081.1"/>
</dbReference>
<dbReference type="Pfam" id="PF03099">
    <property type="entry name" value="BPL_LplA_LipB"/>
    <property type="match status" value="1"/>
</dbReference>